<evidence type="ECO:0000313" key="2">
    <source>
        <dbReference type="Proteomes" id="UP001432027"/>
    </source>
</evidence>
<evidence type="ECO:0000313" key="1">
    <source>
        <dbReference type="EMBL" id="GMS90926.1"/>
    </source>
</evidence>
<protein>
    <recommendedName>
        <fullName evidence="3">Ribosomal protein</fullName>
    </recommendedName>
</protein>
<dbReference type="EMBL" id="BTSX01000003">
    <property type="protein sequence ID" value="GMS90926.1"/>
    <property type="molecule type" value="Genomic_DNA"/>
</dbReference>
<dbReference type="AlphaFoldDB" id="A0AAV5T5S1"/>
<dbReference type="Proteomes" id="UP001432027">
    <property type="component" value="Unassembled WGS sequence"/>
</dbReference>
<feature type="non-terminal residue" evidence="1">
    <location>
        <position position="1"/>
    </location>
</feature>
<reference evidence="1" key="1">
    <citation type="submission" date="2023-10" db="EMBL/GenBank/DDBJ databases">
        <title>Genome assembly of Pristionchus species.</title>
        <authorList>
            <person name="Yoshida K."/>
            <person name="Sommer R.J."/>
        </authorList>
    </citation>
    <scope>NUCLEOTIDE SEQUENCE</scope>
    <source>
        <strain evidence="1">RS0144</strain>
    </source>
</reference>
<sequence length="100" mass="10925">NILKEFANLRSVHGESIHFLQCSPVVEFWTDMHLGLAGGHDPFRQCILSDRHFCPAGHGGAHSVLSETHVGRGSHGGAKHWTVCITHRFPSGHSCPLHDG</sequence>
<evidence type="ECO:0008006" key="3">
    <source>
        <dbReference type="Google" id="ProtNLM"/>
    </source>
</evidence>
<gene>
    <name evidence="1" type="ORF">PENTCL1PPCAC_13101</name>
</gene>
<proteinExistence type="predicted"/>
<accession>A0AAV5T5S1</accession>
<name>A0AAV5T5S1_9BILA</name>
<comment type="caution">
    <text evidence="1">The sequence shown here is derived from an EMBL/GenBank/DDBJ whole genome shotgun (WGS) entry which is preliminary data.</text>
</comment>
<organism evidence="1 2">
    <name type="scientific">Pristionchus entomophagus</name>
    <dbReference type="NCBI Taxonomy" id="358040"/>
    <lineage>
        <taxon>Eukaryota</taxon>
        <taxon>Metazoa</taxon>
        <taxon>Ecdysozoa</taxon>
        <taxon>Nematoda</taxon>
        <taxon>Chromadorea</taxon>
        <taxon>Rhabditida</taxon>
        <taxon>Rhabditina</taxon>
        <taxon>Diplogasteromorpha</taxon>
        <taxon>Diplogasteroidea</taxon>
        <taxon>Neodiplogasteridae</taxon>
        <taxon>Pristionchus</taxon>
    </lineage>
</organism>
<keyword evidence="2" id="KW-1185">Reference proteome</keyword>